<dbReference type="PANTHER" id="PTHR43268">
    <property type="entry name" value="THIOSULFATE SULFURTRANSFERASE/RHODANESE-LIKE DOMAIN-CONTAINING PROTEIN 2"/>
    <property type="match status" value="1"/>
</dbReference>
<dbReference type="InterPro" id="IPR012677">
    <property type="entry name" value="Nucleotide-bd_a/b_plait_sf"/>
</dbReference>
<dbReference type="OrthoDB" id="25002at2759"/>
<keyword evidence="3" id="KW-0808">Transferase</keyword>
<dbReference type="Gene3D" id="3.30.70.330">
    <property type="match status" value="1"/>
</dbReference>
<dbReference type="GO" id="GO:0003676">
    <property type="term" value="F:nucleic acid binding"/>
    <property type="evidence" value="ECO:0007669"/>
    <property type="project" value="InterPro"/>
</dbReference>
<dbReference type="Pfam" id="PF17773">
    <property type="entry name" value="UPF0176_N"/>
    <property type="match status" value="1"/>
</dbReference>
<dbReference type="InterPro" id="IPR040503">
    <property type="entry name" value="TRHO_N"/>
</dbReference>
<dbReference type="PANTHER" id="PTHR43268:SF7">
    <property type="entry name" value="RHODANESE DOMAIN-CONTAINING PROTEIN"/>
    <property type="match status" value="1"/>
</dbReference>
<dbReference type="Gene3D" id="3.30.70.100">
    <property type="match status" value="1"/>
</dbReference>
<name>A0A830HHA3_9CHLO</name>
<evidence type="ECO:0000313" key="3">
    <source>
        <dbReference type="EMBL" id="GHP06494.1"/>
    </source>
</evidence>
<organism evidence="3 4">
    <name type="scientific">Pycnococcus provasolii</name>
    <dbReference type="NCBI Taxonomy" id="41880"/>
    <lineage>
        <taxon>Eukaryota</taxon>
        <taxon>Viridiplantae</taxon>
        <taxon>Chlorophyta</taxon>
        <taxon>Pseudoscourfieldiophyceae</taxon>
        <taxon>Pseudoscourfieldiales</taxon>
        <taxon>Pycnococcaceae</taxon>
        <taxon>Pycnococcus</taxon>
    </lineage>
</organism>
<dbReference type="SUPFAM" id="SSF54928">
    <property type="entry name" value="RNA-binding domain, RBD"/>
    <property type="match status" value="1"/>
</dbReference>
<dbReference type="InterPro" id="IPR036873">
    <property type="entry name" value="Rhodanese-like_dom_sf"/>
</dbReference>
<reference evidence="3" key="1">
    <citation type="submission" date="2020-10" db="EMBL/GenBank/DDBJ databases">
        <title>Unveiling of a novel bifunctional photoreceptor, Dualchrome1, isolated from a cosmopolitan green alga.</title>
        <authorList>
            <person name="Suzuki S."/>
            <person name="Kawachi M."/>
        </authorList>
    </citation>
    <scope>NUCLEOTIDE SEQUENCE</scope>
    <source>
        <strain evidence="3">NIES 2893</strain>
    </source>
</reference>
<keyword evidence="4" id="KW-1185">Reference proteome</keyword>
<gene>
    <name evidence="3" type="ORF">PPROV_000523900</name>
</gene>
<feature type="region of interest" description="Disordered" evidence="1">
    <location>
        <begin position="554"/>
        <end position="574"/>
    </location>
</feature>
<dbReference type="GO" id="GO:0016740">
    <property type="term" value="F:transferase activity"/>
    <property type="evidence" value="ECO:0007669"/>
    <property type="project" value="UniProtKB-KW"/>
</dbReference>
<protein>
    <submittedName>
        <fullName evidence="3">Thiosulfate sulfurtransferase</fullName>
    </submittedName>
</protein>
<evidence type="ECO:0000313" key="4">
    <source>
        <dbReference type="Proteomes" id="UP000660262"/>
    </source>
</evidence>
<dbReference type="Pfam" id="PF00581">
    <property type="entry name" value="Rhodanese"/>
    <property type="match status" value="1"/>
</dbReference>
<dbReference type="InterPro" id="IPR020936">
    <property type="entry name" value="TrhO"/>
</dbReference>
<dbReference type="EMBL" id="BNJQ01000013">
    <property type="protein sequence ID" value="GHP06494.1"/>
    <property type="molecule type" value="Genomic_DNA"/>
</dbReference>
<evidence type="ECO:0000256" key="1">
    <source>
        <dbReference type="SAM" id="MobiDB-lite"/>
    </source>
</evidence>
<evidence type="ECO:0000259" key="2">
    <source>
        <dbReference type="PROSITE" id="PS50206"/>
    </source>
</evidence>
<accession>A0A830HHA3</accession>
<dbReference type="InterPro" id="IPR001763">
    <property type="entry name" value="Rhodanese-like_dom"/>
</dbReference>
<dbReference type="PROSITE" id="PS50206">
    <property type="entry name" value="RHODANESE_3"/>
    <property type="match status" value="1"/>
</dbReference>
<proteinExistence type="predicted"/>
<dbReference type="Proteomes" id="UP000660262">
    <property type="component" value="Unassembled WGS sequence"/>
</dbReference>
<dbReference type="Gene3D" id="3.40.250.10">
    <property type="entry name" value="Rhodanese-like domain"/>
    <property type="match status" value="1"/>
</dbReference>
<sequence length="574" mass="63155">MGTDVVHVEDTREVVVHAWQARPTSNSAPLPSIPTNQNASSSVCSTSIVLFYQYVDPAWTPSVHKARLKEIISLATSLHVTGRGRCAREGLNCTLTACAENIRKFCEALREVDPVFRETDFKITDNLPATERFKALTLRKVDELVAYGLEGAKAPSLREYGGTHLEATEYHKCLQNPNAVVVDVRNAYETAVGHIRPPPGGAQLVDPRMRNSGEFAAWLNSEETKQKLQGKEVLMYCTGGIRCERATALLNKMTSEDDGFKVQGVSHVRGGIERYLKTFPSGGYWTGMNYLFDRRQEQLPENHNLVDLAGKPMGSDQLAEAIAGEVLSRRETTAAAVEPPQPKCCVCARPYALYRGQFHCAMRECKVPVIVCPACAPKCSRSLLRCPLCTEGYTAPKQRPAFLQNAAMEADATAKSETEFTQGSTSHVGTKFSPNRRIFFGKLPLHVRASTLREFVVRCCDGAVNVERVLWAIDPSTCGFYGSAFVELSSDVEAERVLSQASHVLDKQLAALSRCKKRKRRRPSAGAEDNPLWALKLLGTEKRVKFGFAASISSSQSDGCTFESEIPPLPASCK</sequence>
<dbReference type="SMART" id="SM00450">
    <property type="entry name" value="RHOD"/>
    <property type="match status" value="1"/>
</dbReference>
<comment type="caution">
    <text evidence="3">The sequence shown here is derived from an EMBL/GenBank/DDBJ whole genome shotgun (WGS) entry which is preliminary data.</text>
</comment>
<dbReference type="SUPFAM" id="SSF52821">
    <property type="entry name" value="Rhodanese/Cell cycle control phosphatase"/>
    <property type="match status" value="1"/>
</dbReference>
<dbReference type="InterPro" id="IPR035979">
    <property type="entry name" value="RBD_domain_sf"/>
</dbReference>
<feature type="domain" description="Rhodanese" evidence="2">
    <location>
        <begin position="175"/>
        <end position="284"/>
    </location>
</feature>
<dbReference type="AlphaFoldDB" id="A0A830HHA3"/>